<reference evidence="2" key="1">
    <citation type="submission" date="2021-03" db="EMBL/GenBank/DDBJ databases">
        <authorList>
            <person name="Tagirdzhanova G."/>
        </authorList>
    </citation>
    <scope>NUCLEOTIDE SEQUENCE</scope>
</reference>
<keyword evidence="3" id="KW-1185">Reference proteome</keyword>
<evidence type="ECO:0000256" key="1">
    <source>
        <dbReference type="SAM" id="SignalP"/>
    </source>
</evidence>
<keyword evidence="1" id="KW-0732">Signal</keyword>
<name>A0A8H3J2W9_9LECA</name>
<protein>
    <submittedName>
        <fullName evidence="2">Uncharacterized protein</fullName>
    </submittedName>
</protein>
<proteinExistence type="predicted"/>
<dbReference type="EMBL" id="CAJPDT010000122">
    <property type="protein sequence ID" value="CAF9939716.1"/>
    <property type="molecule type" value="Genomic_DNA"/>
</dbReference>
<dbReference type="OrthoDB" id="5280293at2759"/>
<dbReference type="AlphaFoldDB" id="A0A8H3J2W9"/>
<gene>
    <name evidence="2" type="ORF">IMSHALPRED_001608</name>
</gene>
<accession>A0A8H3J2W9</accession>
<comment type="caution">
    <text evidence="2">The sequence shown here is derived from an EMBL/GenBank/DDBJ whole genome shotgun (WGS) entry which is preliminary data.</text>
</comment>
<sequence length="216" mass="23432">MKVATITSLTAVFIRLAMGANTRSLPLAPSCPAGNAGLQGDPHFECTPSVDWMGDGFNVEDCAAAVQRLYNVEVTKHGNTEFEFLLPGAIPYTSNPVMQTPRRYTVGKCTLAVVMLEFFPYGSLPGQDPLSHHVYADTDVASFQDLWLSADFIEICCLRSQHIPGWALVGMHNSLGVFIWTTRSAADRDVPQGPPTLSQLSNVTRLLTSLNGSDSI</sequence>
<feature type="signal peptide" evidence="1">
    <location>
        <begin position="1"/>
        <end position="19"/>
    </location>
</feature>
<organism evidence="2 3">
    <name type="scientific">Imshaugia aleurites</name>
    <dbReference type="NCBI Taxonomy" id="172621"/>
    <lineage>
        <taxon>Eukaryota</taxon>
        <taxon>Fungi</taxon>
        <taxon>Dikarya</taxon>
        <taxon>Ascomycota</taxon>
        <taxon>Pezizomycotina</taxon>
        <taxon>Lecanoromycetes</taxon>
        <taxon>OSLEUM clade</taxon>
        <taxon>Lecanoromycetidae</taxon>
        <taxon>Lecanorales</taxon>
        <taxon>Lecanorineae</taxon>
        <taxon>Parmeliaceae</taxon>
        <taxon>Imshaugia</taxon>
    </lineage>
</organism>
<evidence type="ECO:0000313" key="2">
    <source>
        <dbReference type="EMBL" id="CAF9939716.1"/>
    </source>
</evidence>
<evidence type="ECO:0000313" key="3">
    <source>
        <dbReference type="Proteomes" id="UP000664534"/>
    </source>
</evidence>
<feature type="chain" id="PRO_5034995250" evidence="1">
    <location>
        <begin position="20"/>
        <end position="216"/>
    </location>
</feature>
<dbReference type="Proteomes" id="UP000664534">
    <property type="component" value="Unassembled WGS sequence"/>
</dbReference>